<reference evidence="2" key="2">
    <citation type="journal article" date="2021" name="Genome Biol. Evol.">
        <title>Developing a high-quality reference genome for a parasitic bivalve with doubly uniparental inheritance (Bivalvia: Unionida).</title>
        <authorList>
            <person name="Smith C.H."/>
        </authorList>
    </citation>
    <scope>NUCLEOTIDE SEQUENCE</scope>
    <source>
        <strain evidence="2">CHS0354</strain>
        <tissue evidence="2">Mantle</tissue>
    </source>
</reference>
<keyword evidence="3" id="KW-1185">Reference proteome</keyword>
<reference evidence="2" key="3">
    <citation type="submission" date="2023-05" db="EMBL/GenBank/DDBJ databases">
        <authorList>
            <person name="Smith C.H."/>
        </authorList>
    </citation>
    <scope>NUCLEOTIDE SEQUENCE</scope>
    <source>
        <strain evidence="2">CHS0354</strain>
        <tissue evidence="2">Mantle</tissue>
    </source>
</reference>
<evidence type="ECO:0000313" key="2">
    <source>
        <dbReference type="EMBL" id="KAK3584002.1"/>
    </source>
</evidence>
<comment type="caution">
    <text evidence="2">The sequence shown here is derived from an EMBL/GenBank/DDBJ whole genome shotgun (WGS) entry which is preliminary data.</text>
</comment>
<gene>
    <name evidence="2" type="ORF">CHS0354_017074</name>
</gene>
<dbReference type="EMBL" id="JAEAOA010001048">
    <property type="protein sequence ID" value="KAK3584002.1"/>
    <property type="molecule type" value="Genomic_DNA"/>
</dbReference>
<dbReference type="Proteomes" id="UP001195483">
    <property type="component" value="Unassembled WGS sequence"/>
</dbReference>
<accession>A0AAE0S241</accession>
<sequence length="60" mass="6972">MAYFFILGISGMSVISTFLFFPKAFIKKKFETKQKKSICELHPHSSHLYYCLRTGFTSTN</sequence>
<evidence type="ECO:0000256" key="1">
    <source>
        <dbReference type="SAM" id="Phobius"/>
    </source>
</evidence>
<proteinExistence type="predicted"/>
<reference evidence="2" key="1">
    <citation type="journal article" date="2021" name="Genome Biol. Evol.">
        <title>A High-Quality Reference Genome for a Parasitic Bivalve with Doubly Uniparental Inheritance (Bivalvia: Unionida).</title>
        <authorList>
            <person name="Smith C.H."/>
        </authorList>
    </citation>
    <scope>NUCLEOTIDE SEQUENCE</scope>
    <source>
        <strain evidence="2">CHS0354</strain>
    </source>
</reference>
<organism evidence="2 3">
    <name type="scientific">Potamilus streckersoni</name>
    <dbReference type="NCBI Taxonomy" id="2493646"/>
    <lineage>
        <taxon>Eukaryota</taxon>
        <taxon>Metazoa</taxon>
        <taxon>Spiralia</taxon>
        <taxon>Lophotrochozoa</taxon>
        <taxon>Mollusca</taxon>
        <taxon>Bivalvia</taxon>
        <taxon>Autobranchia</taxon>
        <taxon>Heteroconchia</taxon>
        <taxon>Palaeoheterodonta</taxon>
        <taxon>Unionida</taxon>
        <taxon>Unionoidea</taxon>
        <taxon>Unionidae</taxon>
        <taxon>Ambleminae</taxon>
        <taxon>Lampsilini</taxon>
        <taxon>Potamilus</taxon>
    </lineage>
</organism>
<evidence type="ECO:0000313" key="3">
    <source>
        <dbReference type="Proteomes" id="UP001195483"/>
    </source>
</evidence>
<protein>
    <submittedName>
        <fullName evidence="2">Uncharacterized protein</fullName>
    </submittedName>
</protein>
<keyword evidence="1" id="KW-1133">Transmembrane helix</keyword>
<keyword evidence="1" id="KW-0812">Transmembrane</keyword>
<feature type="non-terminal residue" evidence="2">
    <location>
        <position position="60"/>
    </location>
</feature>
<name>A0AAE0S241_9BIVA</name>
<feature type="transmembrane region" description="Helical" evidence="1">
    <location>
        <begin position="6"/>
        <end position="26"/>
    </location>
</feature>
<keyword evidence="1" id="KW-0472">Membrane</keyword>
<dbReference type="AlphaFoldDB" id="A0AAE0S241"/>